<proteinExistence type="predicted"/>
<protein>
    <recommendedName>
        <fullName evidence="3">DUF4283 domain-containing protein</fullName>
    </recommendedName>
</protein>
<dbReference type="STRING" id="29730.A0A0D2PDQ3"/>
<organism evidence="1 2">
    <name type="scientific">Gossypium raimondii</name>
    <name type="common">Peruvian cotton</name>
    <name type="synonym">Gossypium klotzschianum subsp. raimondii</name>
    <dbReference type="NCBI Taxonomy" id="29730"/>
    <lineage>
        <taxon>Eukaryota</taxon>
        <taxon>Viridiplantae</taxon>
        <taxon>Streptophyta</taxon>
        <taxon>Embryophyta</taxon>
        <taxon>Tracheophyta</taxon>
        <taxon>Spermatophyta</taxon>
        <taxon>Magnoliopsida</taxon>
        <taxon>eudicotyledons</taxon>
        <taxon>Gunneridae</taxon>
        <taxon>Pentapetalae</taxon>
        <taxon>rosids</taxon>
        <taxon>malvids</taxon>
        <taxon>Malvales</taxon>
        <taxon>Malvaceae</taxon>
        <taxon>Malvoideae</taxon>
        <taxon>Gossypium</taxon>
    </lineage>
</organism>
<name>A0A0D2PDQ3_GOSRA</name>
<accession>A0A0D2PDQ3</accession>
<dbReference type="EMBL" id="CM001746">
    <property type="protein sequence ID" value="KJB43972.1"/>
    <property type="molecule type" value="Genomic_DNA"/>
</dbReference>
<evidence type="ECO:0000313" key="2">
    <source>
        <dbReference type="Proteomes" id="UP000032304"/>
    </source>
</evidence>
<dbReference type="PANTHER" id="PTHR31286:SF173">
    <property type="entry name" value="DUF4283 DOMAIN-CONTAINING PROTEIN"/>
    <property type="match status" value="1"/>
</dbReference>
<keyword evidence="2" id="KW-1185">Reference proteome</keyword>
<dbReference type="InterPro" id="IPR040256">
    <property type="entry name" value="At4g02000-like"/>
</dbReference>
<sequence>MGGKVAKLFFNTDNRARERFTRMAVYVNLDKPLIFQVLINGALQRIEYEYLPVVCFSCRRYSHAKEVFPKSVPCSKAYNKVLSSGDKVSSDDSMMVEDDIAEGLKLMDHR</sequence>
<reference evidence="1 2" key="1">
    <citation type="journal article" date="2012" name="Nature">
        <title>Repeated polyploidization of Gossypium genomes and the evolution of spinnable cotton fibres.</title>
        <authorList>
            <person name="Paterson A.H."/>
            <person name="Wendel J.F."/>
            <person name="Gundlach H."/>
            <person name="Guo H."/>
            <person name="Jenkins J."/>
            <person name="Jin D."/>
            <person name="Llewellyn D."/>
            <person name="Showmaker K.C."/>
            <person name="Shu S."/>
            <person name="Udall J."/>
            <person name="Yoo M.J."/>
            <person name="Byers R."/>
            <person name="Chen W."/>
            <person name="Doron-Faigenboim A."/>
            <person name="Duke M.V."/>
            <person name="Gong L."/>
            <person name="Grimwood J."/>
            <person name="Grover C."/>
            <person name="Grupp K."/>
            <person name="Hu G."/>
            <person name="Lee T.H."/>
            <person name="Li J."/>
            <person name="Lin L."/>
            <person name="Liu T."/>
            <person name="Marler B.S."/>
            <person name="Page J.T."/>
            <person name="Roberts A.W."/>
            <person name="Romanel E."/>
            <person name="Sanders W.S."/>
            <person name="Szadkowski E."/>
            <person name="Tan X."/>
            <person name="Tang H."/>
            <person name="Xu C."/>
            <person name="Wang J."/>
            <person name="Wang Z."/>
            <person name="Zhang D."/>
            <person name="Zhang L."/>
            <person name="Ashrafi H."/>
            <person name="Bedon F."/>
            <person name="Bowers J.E."/>
            <person name="Brubaker C.L."/>
            <person name="Chee P.W."/>
            <person name="Das S."/>
            <person name="Gingle A.R."/>
            <person name="Haigler C.H."/>
            <person name="Harker D."/>
            <person name="Hoffmann L.V."/>
            <person name="Hovav R."/>
            <person name="Jones D.C."/>
            <person name="Lemke C."/>
            <person name="Mansoor S."/>
            <person name="ur Rahman M."/>
            <person name="Rainville L.N."/>
            <person name="Rambani A."/>
            <person name="Reddy U.K."/>
            <person name="Rong J.K."/>
            <person name="Saranga Y."/>
            <person name="Scheffler B.E."/>
            <person name="Scheffler J.A."/>
            <person name="Stelly D.M."/>
            <person name="Triplett B.A."/>
            <person name="Van Deynze A."/>
            <person name="Vaslin M.F."/>
            <person name="Waghmare V.N."/>
            <person name="Walford S.A."/>
            <person name="Wright R.J."/>
            <person name="Zaki E.A."/>
            <person name="Zhang T."/>
            <person name="Dennis E.S."/>
            <person name="Mayer K.F."/>
            <person name="Peterson D.G."/>
            <person name="Rokhsar D.S."/>
            <person name="Wang X."/>
            <person name="Schmutz J."/>
        </authorList>
    </citation>
    <scope>NUCLEOTIDE SEQUENCE [LARGE SCALE GENOMIC DNA]</scope>
</reference>
<dbReference type="Gramene" id="KJB43972">
    <property type="protein sequence ID" value="KJB43972"/>
    <property type="gene ID" value="B456_007G227100"/>
</dbReference>
<evidence type="ECO:0000313" key="1">
    <source>
        <dbReference type="EMBL" id="KJB43972.1"/>
    </source>
</evidence>
<gene>
    <name evidence="1" type="ORF">B456_007G227100</name>
</gene>
<evidence type="ECO:0008006" key="3">
    <source>
        <dbReference type="Google" id="ProtNLM"/>
    </source>
</evidence>
<dbReference type="Proteomes" id="UP000032304">
    <property type="component" value="Chromosome 7"/>
</dbReference>
<dbReference type="AlphaFoldDB" id="A0A0D2PDQ3"/>
<dbReference type="PANTHER" id="PTHR31286">
    <property type="entry name" value="GLYCINE-RICH CELL WALL STRUCTURAL PROTEIN 1.8-LIKE"/>
    <property type="match status" value="1"/>
</dbReference>